<dbReference type="KEGG" id="fjo:Fjoh_3613"/>
<evidence type="ECO:0000313" key="3">
    <source>
        <dbReference type="Proteomes" id="UP000006694"/>
    </source>
</evidence>
<dbReference type="eggNOG" id="COG3209">
    <property type="taxonomic scope" value="Bacteria"/>
</dbReference>
<reference evidence="2 3" key="1">
    <citation type="journal article" date="2009" name="Appl. Environ. Microbiol.">
        <title>Novel features of the polysaccharide-digesting gliding bacterium Flavobacterium johnsoniae as revealed by genome sequence analysis.</title>
        <authorList>
            <person name="McBride M.J."/>
            <person name="Xie G."/>
            <person name="Martens E.C."/>
            <person name="Lapidus A."/>
            <person name="Henrissat B."/>
            <person name="Rhodes R.G."/>
            <person name="Goltsman E."/>
            <person name="Wang W."/>
            <person name="Xu J."/>
            <person name="Hunnicutt D.W."/>
            <person name="Staroscik A.M."/>
            <person name="Hoover T.R."/>
            <person name="Cheng Y.Q."/>
            <person name="Stein J.L."/>
        </authorList>
    </citation>
    <scope>NUCLEOTIDE SEQUENCE [LARGE SCALE GENOMIC DNA]</scope>
    <source>
        <strain evidence="3">ATCC 17061 / DSM 2064 / JCM 8514 / BCRC 14874 / CCUG 350202 / NBRC 14942 / NCIMB 11054 / UW101</strain>
    </source>
</reference>
<dbReference type="EMBL" id="CP000685">
    <property type="protein sequence ID" value="ABQ06627.1"/>
    <property type="molecule type" value="Genomic_DNA"/>
</dbReference>
<feature type="region of interest" description="Disordered" evidence="1">
    <location>
        <begin position="199"/>
        <end position="230"/>
    </location>
</feature>
<evidence type="ECO:0000256" key="1">
    <source>
        <dbReference type="SAM" id="MobiDB-lite"/>
    </source>
</evidence>
<proteinExistence type="predicted"/>
<organism evidence="2 3">
    <name type="scientific">Flavobacterium johnsoniae (strain ATCC 17061 / DSM 2064 / JCM 8514 / BCRC 14874 / CCUG 350202 / NBRC 14942 / NCIMB 11054 / UW101)</name>
    <name type="common">Cytophaga johnsonae</name>
    <dbReference type="NCBI Taxonomy" id="376686"/>
    <lineage>
        <taxon>Bacteria</taxon>
        <taxon>Pseudomonadati</taxon>
        <taxon>Bacteroidota</taxon>
        <taxon>Flavobacteriia</taxon>
        <taxon>Flavobacteriales</taxon>
        <taxon>Flavobacteriaceae</taxon>
        <taxon>Flavobacterium</taxon>
    </lineage>
</organism>
<dbReference type="STRING" id="376686.Fjoh_3613"/>
<name>A5FDT8_FLAJ1</name>
<dbReference type="HOGENOM" id="CLU_098862_0_0_10"/>
<gene>
    <name evidence="2" type="ordered locus">Fjoh_3613</name>
</gene>
<evidence type="ECO:0000313" key="2">
    <source>
        <dbReference type="EMBL" id="ABQ06627.1"/>
    </source>
</evidence>
<keyword evidence="3" id="KW-1185">Reference proteome</keyword>
<protein>
    <recommendedName>
        <fullName evidence="4">RHS repeat-associated core domain-containing protein</fullName>
    </recommendedName>
</protein>
<sequence length="254" mass="29123">MYDYGARNYDPAIGRWMNIDPLAEKMRRHSPYNYAFNNPIFFIDPDGMAPTDIIFLVFNKNGSVKEELKYKNGNFYHQGGKGERYNPKEGNATLNQVLSAFRKIEKSNDNVMKEKLSTLENSKHKHYIKQGEPGANDNSVSSKFYPENSLKNYYSQQDVKNGKGVDTMTNFDFSKENQKEFEKQEGVPDSPFTTVAHEMSHAYDYDQGKNADSVGKKNEKSPTEKRAVDVENRARKLINLPQRTTYGGLPFNLN</sequence>
<accession>A5FDT8</accession>
<dbReference type="NCBIfam" id="TIGR03696">
    <property type="entry name" value="Rhs_assc_core"/>
    <property type="match status" value="1"/>
</dbReference>
<dbReference type="AlphaFoldDB" id="A5FDT8"/>
<dbReference type="InterPro" id="IPR022385">
    <property type="entry name" value="Rhs_assc_core"/>
</dbReference>
<dbReference type="Proteomes" id="UP000006694">
    <property type="component" value="Chromosome"/>
</dbReference>
<dbReference type="Gene3D" id="2.180.10.10">
    <property type="entry name" value="RHS repeat-associated core"/>
    <property type="match status" value="1"/>
</dbReference>
<evidence type="ECO:0008006" key="4">
    <source>
        <dbReference type="Google" id="ProtNLM"/>
    </source>
</evidence>